<evidence type="ECO:0000313" key="2">
    <source>
        <dbReference type="EMBL" id="NER31666.1"/>
    </source>
</evidence>
<evidence type="ECO:0000256" key="1">
    <source>
        <dbReference type="SAM" id="MobiDB-lite"/>
    </source>
</evidence>
<dbReference type="AlphaFoldDB" id="A0A6B3NDT3"/>
<sequence>MNTTYQARLLNSDQLLEATIEAPEDKFLLDVSEQEVLELPFYRSLDLHINRHESDSLIFSYQNSVDNSDSQMRSPNQLMKSTKYN</sequence>
<gene>
    <name evidence="2" type="ORF">F6J89_29660</name>
</gene>
<dbReference type="EMBL" id="JAAHFQ010000895">
    <property type="protein sequence ID" value="NER31666.1"/>
    <property type="molecule type" value="Genomic_DNA"/>
</dbReference>
<protein>
    <submittedName>
        <fullName evidence="2">Uncharacterized protein</fullName>
    </submittedName>
</protein>
<reference evidence="2" key="1">
    <citation type="submission" date="2019-11" db="EMBL/GenBank/DDBJ databases">
        <title>Genomic insights into an expanded diversity of filamentous marine cyanobacteria reveals the extraordinary biosynthetic potential of Moorea and Okeania.</title>
        <authorList>
            <person name="Ferreira Leao T."/>
            <person name="Wang M."/>
            <person name="Moss N."/>
            <person name="Da Silva R."/>
            <person name="Sanders J."/>
            <person name="Nurk S."/>
            <person name="Gurevich A."/>
            <person name="Humphrey G."/>
            <person name="Reher R."/>
            <person name="Zhu Q."/>
            <person name="Belda-Ferre P."/>
            <person name="Glukhov E."/>
            <person name="Rex R."/>
            <person name="Dorrestein P.C."/>
            <person name="Knight R."/>
            <person name="Pevzner P."/>
            <person name="Gerwick W.H."/>
            <person name="Gerwick L."/>
        </authorList>
    </citation>
    <scope>NUCLEOTIDE SEQUENCE</scope>
    <source>
        <strain evidence="2">SIO1C4</strain>
    </source>
</reference>
<organism evidence="2">
    <name type="scientific">Symploca sp. SIO1C4</name>
    <dbReference type="NCBI Taxonomy" id="2607765"/>
    <lineage>
        <taxon>Bacteria</taxon>
        <taxon>Bacillati</taxon>
        <taxon>Cyanobacteriota</taxon>
        <taxon>Cyanophyceae</taxon>
        <taxon>Coleofasciculales</taxon>
        <taxon>Coleofasciculaceae</taxon>
        <taxon>Symploca</taxon>
    </lineage>
</organism>
<name>A0A6B3NDT3_9CYAN</name>
<accession>A0A6B3NDT3</accession>
<comment type="caution">
    <text evidence="2">The sequence shown here is derived from an EMBL/GenBank/DDBJ whole genome shotgun (WGS) entry which is preliminary data.</text>
</comment>
<proteinExistence type="predicted"/>
<feature type="region of interest" description="Disordered" evidence="1">
    <location>
        <begin position="65"/>
        <end position="85"/>
    </location>
</feature>